<name>A0A1D9MDJ0_9RHOB</name>
<evidence type="ECO:0000259" key="1">
    <source>
        <dbReference type="Pfam" id="PF21746"/>
    </source>
</evidence>
<protein>
    <recommendedName>
        <fullName evidence="1">DUF6869 domain-containing protein</fullName>
    </recommendedName>
</protein>
<dbReference type="Pfam" id="PF21746">
    <property type="entry name" value="DUF6869"/>
    <property type="match status" value="1"/>
</dbReference>
<evidence type="ECO:0000313" key="3">
    <source>
        <dbReference type="Proteomes" id="UP000176562"/>
    </source>
</evidence>
<proteinExistence type="predicted"/>
<evidence type="ECO:0000313" key="2">
    <source>
        <dbReference type="EMBL" id="AOZ69848.1"/>
    </source>
</evidence>
<dbReference type="KEGG" id="rhp:LPB142_11390"/>
<dbReference type="InterPro" id="IPR049221">
    <property type="entry name" value="DUF6869"/>
</dbReference>
<feature type="domain" description="DUF6869" evidence="1">
    <location>
        <begin position="38"/>
        <end position="139"/>
    </location>
</feature>
<reference evidence="2 3" key="1">
    <citation type="submission" date="2016-10" db="EMBL/GenBank/DDBJ databases">
        <title>Rhodobacter sp. LPB0142, isolated from sea water.</title>
        <authorList>
            <person name="Kim E."/>
            <person name="Yi H."/>
        </authorList>
    </citation>
    <scope>NUCLEOTIDE SEQUENCE [LARGE SCALE GENOMIC DNA]</scope>
    <source>
        <strain evidence="2 3">LPB0142</strain>
    </source>
</reference>
<sequence>MTPLPPDLTTRLTEAAGAPAGLHTVEALADLWLADHAEDGGDPEEPTWSDLCVFELDAHPEVLLAFILRALRKAETAWQAGLLAAGPLEDLIAAHGPAVIDRLEDQARRAPRVAFALTGVWQGEGTDPAVWARLEAARAPMMERGLDTGAALPPA</sequence>
<dbReference type="Proteomes" id="UP000176562">
    <property type="component" value="Chromosome"/>
</dbReference>
<keyword evidence="3" id="KW-1185">Reference proteome</keyword>
<dbReference type="STRING" id="1850250.LPB142_11390"/>
<dbReference type="AlphaFoldDB" id="A0A1D9MDJ0"/>
<dbReference type="RefSeq" id="WP_071166441.1">
    <property type="nucleotide sequence ID" value="NZ_CP017781.1"/>
</dbReference>
<dbReference type="EMBL" id="CP017781">
    <property type="protein sequence ID" value="AOZ69848.1"/>
    <property type="molecule type" value="Genomic_DNA"/>
</dbReference>
<accession>A0A1D9MDJ0</accession>
<organism evidence="2 3">
    <name type="scientific">Rhodobacter xanthinilyticus</name>
    <dbReference type="NCBI Taxonomy" id="1850250"/>
    <lineage>
        <taxon>Bacteria</taxon>
        <taxon>Pseudomonadati</taxon>
        <taxon>Pseudomonadota</taxon>
        <taxon>Alphaproteobacteria</taxon>
        <taxon>Rhodobacterales</taxon>
        <taxon>Rhodobacter group</taxon>
        <taxon>Rhodobacter</taxon>
    </lineage>
</organism>
<gene>
    <name evidence="2" type="ORF">LPB142_11390</name>
</gene>